<proteinExistence type="predicted"/>
<feature type="transmembrane region" description="Helical" evidence="2">
    <location>
        <begin position="9"/>
        <end position="28"/>
    </location>
</feature>
<feature type="transmembrane region" description="Helical" evidence="2">
    <location>
        <begin position="203"/>
        <end position="225"/>
    </location>
</feature>
<evidence type="ECO:0000256" key="2">
    <source>
        <dbReference type="SAM" id="Phobius"/>
    </source>
</evidence>
<accession>A0A9Q0LPV9</accession>
<keyword evidence="2" id="KW-0472">Membrane</keyword>
<evidence type="ECO:0000256" key="1">
    <source>
        <dbReference type="SAM" id="MobiDB-lite"/>
    </source>
</evidence>
<name>A0A9Q0LPV9_ANAIG</name>
<sequence>MVGKICCRIFFWISFWAFFVPPMIWLIIDVVTRSKFESATCEIVDKHYTQYKYDFYDDIPDINPQTTPQYRSPNPFALNSDSNSDFNSDLSYFLSLKNLFGASCYPTPTYNYISFFLLNYTTKDGKEYSEYACNFGRRCWTATGALNCRGQHCSDKISSKDCKIFVNLKTDKVYEKYDIGTADCWYSKAKNEYATIHFPIPSYLWSLFFWVPCFFFCLPVLSYYFKKKTKDENQVRNVHQANHQQNRFENHFHEPKETNETIVIDEPPPKATRNDDFGGMNQLYQNFMQNQNQNQNQFGNNDIYNEPKGNDEIPMEVIQMQMDEYQLAFDNQQEQQNQPPINQFNAGPLYNPYNQDANQPNRDF</sequence>
<keyword evidence="2" id="KW-1133">Transmembrane helix</keyword>
<evidence type="ECO:0000313" key="4">
    <source>
        <dbReference type="Proteomes" id="UP001149090"/>
    </source>
</evidence>
<comment type="caution">
    <text evidence="3">The sequence shown here is derived from an EMBL/GenBank/DDBJ whole genome shotgun (WGS) entry which is preliminary data.</text>
</comment>
<feature type="compositionally biased region" description="Low complexity" evidence="1">
    <location>
        <begin position="333"/>
        <end position="345"/>
    </location>
</feature>
<dbReference type="AlphaFoldDB" id="A0A9Q0LPV9"/>
<feature type="compositionally biased region" description="Polar residues" evidence="1">
    <location>
        <begin position="352"/>
        <end position="364"/>
    </location>
</feature>
<gene>
    <name evidence="3" type="ORF">M0811_06075</name>
</gene>
<evidence type="ECO:0000313" key="3">
    <source>
        <dbReference type="EMBL" id="KAJ5076495.1"/>
    </source>
</evidence>
<dbReference type="Proteomes" id="UP001149090">
    <property type="component" value="Unassembled WGS sequence"/>
</dbReference>
<evidence type="ECO:0008006" key="5">
    <source>
        <dbReference type="Google" id="ProtNLM"/>
    </source>
</evidence>
<dbReference type="EMBL" id="JAPDFW010000060">
    <property type="protein sequence ID" value="KAJ5076495.1"/>
    <property type="molecule type" value="Genomic_DNA"/>
</dbReference>
<keyword evidence="2" id="KW-0812">Transmembrane</keyword>
<reference evidence="3" key="1">
    <citation type="submission" date="2022-10" db="EMBL/GenBank/DDBJ databases">
        <title>Novel sulphate-reducing endosymbionts in the free-living metamonad Anaeramoeba.</title>
        <authorList>
            <person name="Jerlstrom-Hultqvist J."/>
            <person name="Cepicka I."/>
            <person name="Gallot-Lavallee L."/>
            <person name="Salas-Leiva D."/>
            <person name="Curtis B.A."/>
            <person name="Zahonova K."/>
            <person name="Pipaliya S."/>
            <person name="Dacks J."/>
            <person name="Roger A.J."/>
        </authorList>
    </citation>
    <scope>NUCLEOTIDE SEQUENCE</scope>
    <source>
        <strain evidence="3">BMAN</strain>
    </source>
</reference>
<keyword evidence="4" id="KW-1185">Reference proteome</keyword>
<organism evidence="3 4">
    <name type="scientific">Anaeramoeba ignava</name>
    <name type="common">Anaerobic marine amoeba</name>
    <dbReference type="NCBI Taxonomy" id="1746090"/>
    <lineage>
        <taxon>Eukaryota</taxon>
        <taxon>Metamonada</taxon>
        <taxon>Anaeramoebidae</taxon>
        <taxon>Anaeramoeba</taxon>
    </lineage>
</organism>
<feature type="region of interest" description="Disordered" evidence="1">
    <location>
        <begin position="333"/>
        <end position="364"/>
    </location>
</feature>
<protein>
    <recommendedName>
        <fullName evidence="5">Transmembrane protein</fullName>
    </recommendedName>
</protein>